<dbReference type="Pfam" id="PF04937">
    <property type="entry name" value="DUF659"/>
    <property type="match status" value="1"/>
</dbReference>
<gene>
    <name evidence="10" type="primary">LOC136086230</name>
</gene>
<dbReference type="InterPro" id="IPR052035">
    <property type="entry name" value="ZnF_BED_domain_contain"/>
</dbReference>
<dbReference type="PANTHER" id="PTHR46481:SF10">
    <property type="entry name" value="ZINC FINGER BED DOMAIN-CONTAINING PROTEIN 39"/>
    <property type="match status" value="1"/>
</dbReference>
<accession>A0ABM4CRT0</accession>
<keyword evidence="4" id="KW-0862">Zinc</keyword>
<dbReference type="Pfam" id="PF05699">
    <property type="entry name" value="Dimer_Tnp_hAT"/>
    <property type="match status" value="1"/>
</dbReference>
<evidence type="ECO:0000256" key="6">
    <source>
        <dbReference type="SAM" id="MobiDB-lite"/>
    </source>
</evidence>
<dbReference type="Proteomes" id="UP001652625">
    <property type="component" value="Chromosome 10"/>
</dbReference>
<evidence type="ECO:0000313" key="9">
    <source>
        <dbReference type="Proteomes" id="UP001652625"/>
    </source>
</evidence>
<dbReference type="RefSeq" id="XP_065664589.1">
    <property type="nucleotide sequence ID" value="XM_065808517.1"/>
</dbReference>
<evidence type="ECO:0000256" key="2">
    <source>
        <dbReference type="ARBA" id="ARBA00022723"/>
    </source>
</evidence>
<reference evidence="10" key="1">
    <citation type="submission" date="2025-08" db="UniProtKB">
        <authorList>
            <consortium name="RefSeq"/>
        </authorList>
    </citation>
    <scope>IDENTIFICATION</scope>
</reference>
<comment type="subcellular location">
    <subcellularLocation>
        <location evidence="1">Nucleus</location>
    </subcellularLocation>
</comment>
<feature type="compositionally biased region" description="Low complexity" evidence="6">
    <location>
        <begin position="473"/>
        <end position="484"/>
    </location>
</feature>
<feature type="domain" description="HAT C-terminal dimerisation" evidence="8">
    <location>
        <begin position="362"/>
        <end position="423"/>
    </location>
</feature>
<evidence type="ECO:0000313" key="10">
    <source>
        <dbReference type="RefSeq" id="XP_065664589.1"/>
    </source>
</evidence>
<name>A0ABM4CRT0_HYDVU</name>
<dbReference type="InterPro" id="IPR008906">
    <property type="entry name" value="HATC_C_dom"/>
</dbReference>
<dbReference type="InterPro" id="IPR007021">
    <property type="entry name" value="DUF659"/>
</dbReference>
<keyword evidence="5" id="KW-0539">Nucleus</keyword>
<evidence type="ECO:0000256" key="1">
    <source>
        <dbReference type="ARBA" id="ARBA00004123"/>
    </source>
</evidence>
<organism evidence="9 10">
    <name type="scientific">Hydra vulgaris</name>
    <name type="common">Hydra</name>
    <name type="synonym">Hydra attenuata</name>
    <dbReference type="NCBI Taxonomy" id="6087"/>
    <lineage>
        <taxon>Eukaryota</taxon>
        <taxon>Metazoa</taxon>
        <taxon>Cnidaria</taxon>
        <taxon>Hydrozoa</taxon>
        <taxon>Hydroidolina</taxon>
        <taxon>Anthoathecata</taxon>
        <taxon>Aplanulata</taxon>
        <taxon>Hydridae</taxon>
        <taxon>Hydra</taxon>
    </lineage>
</organism>
<evidence type="ECO:0000256" key="5">
    <source>
        <dbReference type="ARBA" id="ARBA00023242"/>
    </source>
</evidence>
<evidence type="ECO:0000256" key="3">
    <source>
        <dbReference type="ARBA" id="ARBA00022771"/>
    </source>
</evidence>
<keyword evidence="9" id="KW-1185">Reference proteome</keyword>
<evidence type="ECO:0000259" key="7">
    <source>
        <dbReference type="Pfam" id="PF04937"/>
    </source>
</evidence>
<feature type="domain" description="DUF659" evidence="7">
    <location>
        <begin position="177"/>
        <end position="314"/>
    </location>
</feature>
<keyword evidence="2" id="KW-0479">Metal-binding</keyword>
<dbReference type="GeneID" id="136086230"/>
<dbReference type="InterPro" id="IPR012337">
    <property type="entry name" value="RNaseH-like_sf"/>
</dbReference>
<sequence>MSSNNRVVCGHTGGRKKTYVSILFKPASQVSKMERVQCFFCNDVMPKSGTRMAMHIKKCKKCPVEVKYKFLNDDTIMSKKITTETIQRKATCKFKNLISSNSTNVTNIISDPLKNLEPISKSGKSCSMFDSMKQCEKESIDAHLSRAIYASGSPMSLIDNKYWKIFFKNLRPAYQLPSRYEVSNTLLDKEFNRISSNVKESIAIADSIGLMCDGWSNIRNEAIINFVLTLPSSLPILWKSLASADEIRRVLEEINPKKVMGIVTDNAANMKKAWKLLKISYPLLNCYGCISHGLNLLFNDFIKTPTLCVLMSQAIDIVKEIKNSHIIGAIYKEIQKSTVDSNISLKLPVKTRISVDLTFGPNWWKGLCSSTELLKVAAKILQLPATSAACERSFSSYANIHSAKRNRLTNERAAKLLFVSQNLKLEAIDMRATQQPILPKEPINILDKSHESINVSDEESLEQEFESFDQESEFSSQDSSVDEF</sequence>
<feature type="compositionally biased region" description="Acidic residues" evidence="6">
    <location>
        <begin position="456"/>
        <end position="472"/>
    </location>
</feature>
<dbReference type="SUPFAM" id="SSF53098">
    <property type="entry name" value="Ribonuclease H-like"/>
    <property type="match status" value="2"/>
</dbReference>
<feature type="region of interest" description="Disordered" evidence="6">
    <location>
        <begin position="455"/>
        <end position="484"/>
    </location>
</feature>
<evidence type="ECO:0000256" key="4">
    <source>
        <dbReference type="ARBA" id="ARBA00022833"/>
    </source>
</evidence>
<proteinExistence type="predicted"/>
<evidence type="ECO:0000259" key="8">
    <source>
        <dbReference type="Pfam" id="PF05699"/>
    </source>
</evidence>
<keyword evidence="3" id="KW-0863">Zinc-finger</keyword>
<protein>
    <submittedName>
        <fullName evidence="10">E3 SUMO-protein ligase ZBED1-like</fullName>
    </submittedName>
</protein>
<dbReference type="PANTHER" id="PTHR46481">
    <property type="entry name" value="ZINC FINGER BED DOMAIN-CONTAINING PROTEIN 4"/>
    <property type="match status" value="1"/>
</dbReference>